<keyword evidence="2" id="KW-1185">Reference proteome</keyword>
<comment type="caution">
    <text evidence="1">The sequence shown here is derived from an EMBL/GenBank/DDBJ whole genome shotgun (WGS) entry which is preliminary data.</text>
</comment>
<proteinExistence type="predicted"/>
<dbReference type="RefSeq" id="WP_237359810.1">
    <property type="nucleotide sequence ID" value="NZ_CAKLDM010000001.1"/>
</dbReference>
<dbReference type="EMBL" id="CAKLDM010000001">
    <property type="protein sequence ID" value="CAH0536397.1"/>
    <property type="molecule type" value="Genomic_DNA"/>
</dbReference>
<organism evidence="1 2">
    <name type="scientific">Vibrio marisflavi CECT 7928</name>
    <dbReference type="NCBI Taxonomy" id="634439"/>
    <lineage>
        <taxon>Bacteria</taxon>
        <taxon>Pseudomonadati</taxon>
        <taxon>Pseudomonadota</taxon>
        <taxon>Gammaproteobacteria</taxon>
        <taxon>Vibrionales</taxon>
        <taxon>Vibrionaceae</taxon>
        <taxon>Vibrio</taxon>
    </lineage>
</organism>
<accession>A0ABN8E066</accession>
<sequence>MPTPPPLRRSNAITAPPVLAPVNTSNTLPPMYKDMLNLFSNTSIEGLTLIEKVQTAVEGLSTTNDLADSISQASKGKDFYVTQGINKAKSGVQDSKAYKYIKKIIKAVKDKLLEFFQRHGGAILEHIKDAIISMVPKLIFKVLEDVAPIYGDIKKAATAIYPVLQKSVTYYKTRHLGKNAAYASAEDVIETVRAEVASVAIEKGVVALTSIGSIFIDVGSLGISSTVTTVLKAVKAVFDFLKGLFDRYMMVRNFKKFRQECINLKLKAGTLTATRFKKWLREQMETIPILASYIVCMPCYSSPYNFLDIVSARPNPPSKTTRLYRRIKKKFSRNTGPVDPIFSHQKDLLSAYRSLQDEARAFISQCPIQLTSEKPGAMQVLNAARGETNFIPGTDEDAFKKAVRKQKIQNLLDGTTIKEKISETFTVSNMASSAFGQFDSYMDSLNEEG</sequence>
<gene>
    <name evidence="1" type="ORF">VMF7928_00402</name>
</gene>
<evidence type="ECO:0000313" key="1">
    <source>
        <dbReference type="EMBL" id="CAH0536397.1"/>
    </source>
</evidence>
<dbReference type="Proteomes" id="UP000838748">
    <property type="component" value="Unassembled WGS sequence"/>
</dbReference>
<reference evidence="1" key="1">
    <citation type="submission" date="2021-11" db="EMBL/GenBank/DDBJ databases">
        <authorList>
            <person name="Rodrigo-Torres L."/>
            <person name="Arahal R. D."/>
            <person name="Lucena T."/>
        </authorList>
    </citation>
    <scope>NUCLEOTIDE SEQUENCE</scope>
    <source>
        <strain evidence="1">CECT 7928</strain>
    </source>
</reference>
<name>A0ABN8E066_9VIBR</name>
<evidence type="ECO:0000313" key="2">
    <source>
        <dbReference type="Proteomes" id="UP000838748"/>
    </source>
</evidence>
<protein>
    <submittedName>
        <fullName evidence="1">Uncharacterized protein</fullName>
    </submittedName>
</protein>